<dbReference type="GO" id="GO:0003700">
    <property type="term" value="F:DNA-binding transcription factor activity"/>
    <property type="evidence" value="ECO:0007669"/>
    <property type="project" value="TreeGrafter"/>
</dbReference>
<dbReference type="GO" id="GO:0045893">
    <property type="term" value="P:positive regulation of DNA-templated transcription"/>
    <property type="evidence" value="ECO:0007669"/>
    <property type="project" value="TreeGrafter"/>
</dbReference>
<feature type="domain" description="Peptidase S74" evidence="1">
    <location>
        <begin position="553"/>
        <end position="643"/>
    </location>
</feature>
<name>A0A2J8A1H8_9CHLO</name>
<gene>
    <name evidence="2" type="ORF">TSOC_007251</name>
</gene>
<keyword evidence="3" id="KW-1185">Reference proteome</keyword>
<dbReference type="GO" id="GO:0005634">
    <property type="term" value="C:nucleus"/>
    <property type="evidence" value="ECO:0007669"/>
    <property type="project" value="TreeGrafter"/>
</dbReference>
<reference evidence="2 3" key="1">
    <citation type="journal article" date="2017" name="Mol. Biol. Evol.">
        <title>The 4-celled Tetrabaena socialis nuclear genome reveals the essential components for genetic control of cell number at the origin of multicellularity in the volvocine lineage.</title>
        <authorList>
            <person name="Featherston J."/>
            <person name="Arakaki Y."/>
            <person name="Hanschen E.R."/>
            <person name="Ferris P.J."/>
            <person name="Michod R.E."/>
            <person name="Olson B.J.S.C."/>
            <person name="Nozaki H."/>
            <person name="Durand P.M."/>
        </authorList>
    </citation>
    <scope>NUCLEOTIDE SEQUENCE [LARGE SCALE GENOMIC DNA]</scope>
    <source>
        <strain evidence="2 3">NIES-571</strain>
    </source>
</reference>
<dbReference type="PANTHER" id="PTHR13029:SF18">
    <property type="entry name" value="MYELIN REGULATORY FACTOR HOMOLOG 1"/>
    <property type="match status" value="1"/>
</dbReference>
<dbReference type="Pfam" id="PF13884">
    <property type="entry name" value="Peptidase_S74"/>
    <property type="match status" value="1"/>
</dbReference>
<dbReference type="EMBL" id="PGGS01000240">
    <property type="protein sequence ID" value="PNH06377.1"/>
    <property type="molecule type" value="Genomic_DNA"/>
</dbReference>
<dbReference type="InterPro" id="IPR030392">
    <property type="entry name" value="S74_ICA"/>
</dbReference>
<protein>
    <submittedName>
        <fullName evidence="2">Protein rcdK</fullName>
    </submittedName>
</protein>
<evidence type="ECO:0000259" key="1">
    <source>
        <dbReference type="PROSITE" id="PS51688"/>
    </source>
</evidence>
<dbReference type="PROSITE" id="PS51688">
    <property type="entry name" value="ICA"/>
    <property type="match status" value="1"/>
</dbReference>
<dbReference type="GO" id="GO:0016540">
    <property type="term" value="P:protein autoprocessing"/>
    <property type="evidence" value="ECO:0007669"/>
    <property type="project" value="TreeGrafter"/>
</dbReference>
<comment type="caution">
    <text evidence="2">The sequence shown here is derived from an EMBL/GenBank/DDBJ whole genome shotgun (WGS) entry which is preliminary data.</text>
</comment>
<accession>A0A2J8A1H8</accession>
<dbReference type="OrthoDB" id="125614at2759"/>
<organism evidence="2 3">
    <name type="scientific">Tetrabaena socialis</name>
    <dbReference type="NCBI Taxonomy" id="47790"/>
    <lineage>
        <taxon>Eukaryota</taxon>
        <taxon>Viridiplantae</taxon>
        <taxon>Chlorophyta</taxon>
        <taxon>core chlorophytes</taxon>
        <taxon>Chlorophyceae</taxon>
        <taxon>CS clade</taxon>
        <taxon>Chlamydomonadales</taxon>
        <taxon>Tetrabaenaceae</taxon>
        <taxon>Tetrabaena</taxon>
    </lineage>
</organism>
<dbReference type="Proteomes" id="UP000236333">
    <property type="component" value="Unassembled WGS sequence"/>
</dbReference>
<dbReference type="AlphaFoldDB" id="A0A2J8A1H8"/>
<dbReference type="PANTHER" id="PTHR13029">
    <property type="match status" value="1"/>
</dbReference>
<evidence type="ECO:0000313" key="2">
    <source>
        <dbReference type="EMBL" id="PNH06377.1"/>
    </source>
</evidence>
<dbReference type="InterPro" id="IPR051577">
    <property type="entry name" value="MRF-like"/>
</dbReference>
<evidence type="ECO:0000313" key="3">
    <source>
        <dbReference type="Proteomes" id="UP000236333"/>
    </source>
</evidence>
<sequence>MNGSLNVASLTVRGDVTFNGSNFITTAETVEVKDNILYINKGQTGTGVSAGQAGIKIDRGDALPYLFVFDEPSQLFQVGQQGQLEVLATRPWVSQNALSKASNLSDLGSAASARNSLGLGTSCNVNFAALTASSFTGLVNDVSSTSTTTPACGNAVRIVSDAVVATSNLAGSANNTAVWSSNRSTYVASSNDTASAPAYTWLGDLSTGMYRAGPSQIAFSSNIRMIINDVGYVGINTTTPSYSLDVAGITRAQQVVVGYPNNTAGAGQEGGSLVFSGVKGDLEYGSTVMVPRIINNTQSELVIFKGYNATDSNNTGPDRIRLRAANIVFDTYPTDSGSYSNENIRMTVSANGYVGVGTGKPAVTLHLTNPDSNLALSNNMCLSTEEAGYTYIGFNGYYSQSNAADVRVNSAKSRFRMFHDMRSNKDHFGIDVGTPSNTYRPFMVDSNGNVLINAPFDSDNVFPAQLTVNGDAWANHVVATISGSSNAPSFTWCNDVSTGMYMHGSNQLGLATGGVLRLLASSNGYVGIGTDVPSYPLDVTGQIRATAGVVQSSDERVKTDIRQITGALDKVARLGGYTFLRADQPFEPRQTGVVAQEVQKVLPEAVYSDNNGHLGVAYGNMAGLFIEAIKELKERLEALEGTRDL</sequence>
<dbReference type="GO" id="GO:0043565">
    <property type="term" value="F:sequence-specific DNA binding"/>
    <property type="evidence" value="ECO:0007669"/>
    <property type="project" value="TreeGrafter"/>
</dbReference>
<dbReference type="GO" id="GO:0005789">
    <property type="term" value="C:endoplasmic reticulum membrane"/>
    <property type="evidence" value="ECO:0007669"/>
    <property type="project" value="TreeGrafter"/>
</dbReference>
<proteinExistence type="predicted"/>